<protein>
    <submittedName>
        <fullName evidence="1">Uncharacterized protein</fullName>
    </submittedName>
</protein>
<evidence type="ECO:0000313" key="1">
    <source>
        <dbReference type="EMBL" id="KAI0068844.1"/>
    </source>
</evidence>
<sequence>MFQHVAGSTVFTPQTTAEALEQQAVTEFLVHPDHRQVSAFFLGWVVLSSAQFVWSSPLLRDIIRKPRSTSTLSTDISATAHLEKGNVVAVNALTEPIHEGRLTLLVLLCLSFMLASLSNFLSLLTFGSDSGDVACAFVVASGIIASQAGRLVGLAILSLDLRRRKTARWESWVYWSALVVATALTFATTAIGVGRSISVTQVGASICYREHFLPTSLLTFLTDFIIEAYVVIRVIAFARPPRLGFWIIQDSNIVQAASLIILDLLLVVPSSTSTSILVQFIPFSLGSIIVLYAFHSIAPPSVSTEEVDRPSNPVENITEVSPNRPKLALVVPEPDIQIHEHPFSANSVQRSIPENIPEDVASAYDAIFRDSIIPTPDTHEGAVIHSYVRRPVSFQPVSGSFEQARALGITPPASNGPTGSRKILPSQVQVAEALTPKRQIGLAVPTRPHIVVDVTPASASYVHTPSDEAISASRSPGSTVLGSDIIRYTSQTTKDRMKRRPSAPLRSGPHSALSPSSTSRPTSFLLSPVHRNSVTSRHLSRSDTLTVVHERTTTRRTSLAPTFGSGGSPTSSILDESLWPKPPPPVARYVPSGPPSRTPIGALTAAPRLTLPRGPRPSPSNFVRPPPSRPPDQL</sequence>
<reference evidence="1" key="1">
    <citation type="submission" date="2021-03" db="EMBL/GenBank/DDBJ databases">
        <authorList>
            <consortium name="DOE Joint Genome Institute"/>
            <person name="Ahrendt S."/>
            <person name="Looney B.P."/>
            <person name="Miyauchi S."/>
            <person name="Morin E."/>
            <person name="Drula E."/>
            <person name="Courty P.E."/>
            <person name="Chicoki N."/>
            <person name="Fauchery L."/>
            <person name="Kohler A."/>
            <person name="Kuo A."/>
            <person name="Labutti K."/>
            <person name="Pangilinan J."/>
            <person name="Lipzen A."/>
            <person name="Riley R."/>
            <person name="Andreopoulos W."/>
            <person name="He G."/>
            <person name="Johnson J."/>
            <person name="Barry K.W."/>
            <person name="Grigoriev I.V."/>
            <person name="Nagy L."/>
            <person name="Hibbett D."/>
            <person name="Henrissat B."/>
            <person name="Matheny P.B."/>
            <person name="Labbe J."/>
            <person name="Martin F."/>
        </authorList>
    </citation>
    <scope>NUCLEOTIDE SEQUENCE</scope>
    <source>
        <strain evidence="1">HHB10654</strain>
    </source>
</reference>
<gene>
    <name evidence="1" type="ORF">BV25DRAFT_1910584</name>
</gene>
<evidence type="ECO:0000313" key="2">
    <source>
        <dbReference type="Proteomes" id="UP000814140"/>
    </source>
</evidence>
<name>A0ACB8TK81_9AGAM</name>
<comment type="caution">
    <text evidence="1">The sequence shown here is derived from an EMBL/GenBank/DDBJ whole genome shotgun (WGS) entry which is preliminary data.</text>
</comment>
<dbReference type="EMBL" id="MU277187">
    <property type="protein sequence ID" value="KAI0068844.1"/>
    <property type="molecule type" value="Genomic_DNA"/>
</dbReference>
<dbReference type="Proteomes" id="UP000814140">
    <property type="component" value="Unassembled WGS sequence"/>
</dbReference>
<reference evidence="1" key="2">
    <citation type="journal article" date="2022" name="New Phytol.">
        <title>Evolutionary transition to the ectomycorrhizal habit in the genomes of a hyperdiverse lineage of mushroom-forming fungi.</title>
        <authorList>
            <person name="Looney B."/>
            <person name="Miyauchi S."/>
            <person name="Morin E."/>
            <person name="Drula E."/>
            <person name="Courty P.E."/>
            <person name="Kohler A."/>
            <person name="Kuo A."/>
            <person name="LaButti K."/>
            <person name="Pangilinan J."/>
            <person name="Lipzen A."/>
            <person name="Riley R."/>
            <person name="Andreopoulos W."/>
            <person name="He G."/>
            <person name="Johnson J."/>
            <person name="Nolan M."/>
            <person name="Tritt A."/>
            <person name="Barry K.W."/>
            <person name="Grigoriev I.V."/>
            <person name="Nagy L.G."/>
            <person name="Hibbett D."/>
            <person name="Henrissat B."/>
            <person name="Matheny P.B."/>
            <person name="Labbe J."/>
            <person name="Martin F.M."/>
        </authorList>
    </citation>
    <scope>NUCLEOTIDE SEQUENCE</scope>
    <source>
        <strain evidence="1">HHB10654</strain>
    </source>
</reference>
<proteinExistence type="predicted"/>
<keyword evidence="2" id="KW-1185">Reference proteome</keyword>
<organism evidence="1 2">
    <name type="scientific">Artomyces pyxidatus</name>
    <dbReference type="NCBI Taxonomy" id="48021"/>
    <lineage>
        <taxon>Eukaryota</taxon>
        <taxon>Fungi</taxon>
        <taxon>Dikarya</taxon>
        <taxon>Basidiomycota</taxon>
        <taxon>Agaricomycotina</taxon>
        <taxon>Agaricomycetes</taxon>
        <taxon>Russulales</taxon>
        <taxon>Auriscalpiaceae</taxon>
        <taxon>Artomyces</taxon>
    </lineage>
</organism>
<accession>A0ACB8TK81</accession>